<protein>
    <submittedName>
        <fullName evidence="3">Protein-glutamine gamma-glutamyltransferase TgpA</fullName>
        <ecNumber evidence="3">2.3.2.13</ecNumber>
    </submittedName>
</protein>
<feature type="transmembrane region" description="Helical" evidence="1">
    <location>
        <begin position="548"/>
        <end position="569"/>
    </location>
</feature>
<keyword evidence="3" id="KW-0808">Transferase</keyword>
<gene>
    <name evidence="3" type="primary">tgpA</name>
    <name evidence="3" type="ORF">MGMO_23c00040</name>
</gene>
<feature type="domain" description="Transglutaminase-like" evidence="2">
    <location>
        <begin position="398"/>
        <end position="469"/>
    </location>
</feature>
<dbReference type="OrthoDB" id="9804872at2"/>
<keyword evidence="4" id="KW-1185">Reference proteome</keyword>
<dbReference type="InterPro" id="IPR052901">
    <property type="entry name" value="Bact_TGase-like"/>
</dbReference>
<keyword evidence="1" id="KW-0472">Membrane</keyword>
<evidence type="ECO:0000256" key="1">
    <source>
        <dbReference type="SAM" id="Phobius"/>
    </source>
</evidence>
<dbReference type="PATRIC" id="fig|1116472.3.peg.743"/>
<comment type="caution">
    <text evidence="3">The sequence shown here is derived from an EMBL/GenBank/DDBJ whole genome shotgun (WGS) entry which is preliminary data.</text>
</comment>
<reference evidence="3 4" key="1">
    <citation type="journal article" date="2013" name="Genome Announc.">
        <title>Draft Genome Sequence of the Methanotrophic Gammaproteobacterium Methyloglobulus morosus DSM 22980 Strain KoM1.</title>
        <authorList>
            <person name="Poehlein A."/>
            <person name="Deutzmann J.S."/>
            <person name="Daniel R."/>
            <person name="Simeonova D.D."/>
        </authorList>
    </citation>
    <scope>NUCLEOTIDE SEQUENCE [LARGE SCALE GENOMIC DNA]</scope>
    <source>
        <strain evidence="3 4">KoM1</strain>
    </source>
</reference>
<dbReference type="Pfam" id="PF01841">
    <property type="entry name" value="Transglut_core"/>
    <property type="match status" value="1"/>
</dbReference>
<dbReference type="Gene3D" id="3.10.620.30">
    <property type="match status" value="1"/>
</dbReference>
<evidence type="ECO:0000313" key="3">
    <source>
        <dbReference type="EMBL" id="ESS73397.1"/>
    </source>
</evidence>
<feature type="transmembrane region" description="Helical" evidence="1">
    <location>
        <begin position="105"/>
        <end position="123"/>
    </location>
</feature>
<organism evidence="3 4">
    <name type="scientific">Methyloglobulus morosus KoM1</name>
    <dbReference type="NCBI Taxonomy" id="1116472"/>
    <lineage>
        <taxon>Bacteria</taxon>
        <taxon>Pseudomonadati</taxon>
        <taxon>Pseudomonadota</taxon>
        <taxon>Gammaproteobacteria</taxon>
        <taxon>Methylococcales</taxon>
        <taxon>Methylococcaceae</taxon>
        <taxon>Methyloglobulus</taxon>
    </lineage>
</organism>
<name>V5C4I4_9GAMM</name>
<keyword evidence="3" id="KW-0012">Acyltransferase</keyword>
<dbReference type="AlphaFoldDB" id="V5C4I4"/>
<evidence type="ECO:0000313" key="4">
    <source>
        <dbReference type="Proteomes" id="UP000017842"/>
    </source>
</evidence>
<dbReference type="InterPro" id="IPR038765">
    <property type="entry name" value="Papain-like_cys_pep_sf"/>
</dbReference>
<dbReference type="Pfam" id="PF11992">
    <property type="entry name" value="TgpA_N"/>
    <property type="match status" value="1"/>
</dbReference>
<keyword evidence="1" id="KW-0812">Transmembrane</keyword>
<dbReference type="Pfam" id="PF13559">
    <property type="entry name" value="DUF4129"/>
    <property type="match status" value="1"/>
</dbReference>
<proteinExistence type="predicted"/>
<feature type="transmembrane region" description="Helical" evidence="1">
    <location>
        <begin position="12"/>
        <end position="28"/>
    </location>
</feature>
<feature type="transmembrane region" description="Helical" evidence="1">
    <location>
        <begin position="161"/>
        <end position="179"/>
    </location>
</feature>
<dbReference type="Proteomes" id="UP000017842">
    <property type="component" value="Unassembled WGS sequence"/>
</dbReference>
<evidence type="ECO:0000259" key="2">
    <source>
        <dbReference type="SMART" id="SM00460"/>
    </source>
</evidence>
<dbReference type="InterPro" id="IPR002931">
    <property type="entry name" value="Transglutaminase-like"/>
</dbReference>
<accession>V5C4I4</accession>
<keyword evidence="1" id="KW-1133">Transmembrane helix</keyword>
<sequence>MATNPAHNKEILIFLLSSIGLIVLPHVYHLHWGVFGYFCFLLAWRFVGIWKPERLPTFPVILLLIVSGMAILYVQHRGFLGRDGGTSLFVIALGLKLMEIKTERDLYLINYLAFIVAASQFLYEQSILMAAYILFVTCVLLAVLVYINSYVAQTSVALKKAAVIIAQAVPMAIVVFILFPRVEAPRWLLFNDDHQAKMGLSDSMEPGSITDLGMSDELVFRVKFAGAIPPAKQRYWRGPVLTQTNGKKWTQASDLSYQKYLDKLTYMGTPYQYTLLMEPQEKNWVFALDMPADYPKPLERNANYQLLTSDNLDKRSEFKLVSYPTYNTGYLTKTEFKDARHLPGEPSENIKQLVAQLHGFDSPPDVFINQLLNHFREEDFHYTLTPPLMEENPIETFLFETRYGFCSHYASAFVYLMRVANIPARVVTGYQGGEWNAVGNFLEIKQADAHAWAEVWLDKQGWVRFDPTAAIAPERIEKNIDIARLVPGGLISYAAPSAGAQATFDFLKKARQLWSNVDYNWQRWVINYNNTNQASFLSSFGIADFKTMVYWMMGIVGIITAILSLFLLYRRPKPTDPVLIVYNRFLKKIAKAGLTKKPGEGARDFAERIKSKLLSQAATIEQITDAFIDQRYGRNPTGRGLIELNRLIILLKL</sequence>
<dbReference type="InterPro" id="IPR021878">
    <property type="entry name" value="TgpA_N"/>
</dbReference>
<dbReference type="SUPFAM" id="SSF54001">
    <property type="entry name" value="Cysteine proteinases"/>
    <property type="match status" value="1"/>
</dbReference>
<dbReference type="EMBL" id="AYLO01000023">
    <property type="protein sequence ID" value="ESS73397.1"/>
    <property type="molecule type" value="Genomic_DNA"/>
</dbReference>
<dbReference type="eggNOG" id="COG1305">
    <property type="taxonomic scope" value="Bacteria"/>
</dbReference>
<dbReference type="GO" id="GO:0003810">
    <property type="term" value="F:protein-glutamine gamma-glutamyltransferase activity"/>
    <property type="evidence" value="ECO:0007669"/>
    <property type="project" value="UniProtKB-EC"/>
</dbReference>
<dbReference type="PANTHER" id="PTHR42736">
    <property type="entry name" value="PROTEIN-GLUTAMINE GAMMA-GLUTAMYLTRANSFERASE"/>
    <property type="match status" value="1"/>
</dbReference>
<dbReference type="SMART" id="SM00460">
    <property type="entry name" value="TGc"/>
    <property type="match status" value="1"/>
</dbReference>
<feature type="transmembrane region" description="Helical" evidence="1">
    <location>
        <begin position="57"/>
        <end position="74"/>
    </location>
</feature>
<dbReference type="PANTHER" id="PTHR42736:SF1">
    <property type="entry name" value="PROTEIN-GLUTAMINE GAMMA-GLUTAMYLTRANSFERASE"/>
    <property type="match status" value="1"/>
</dbReference>
<dbReference type="InterPro" id="IPR025403">
    <property type="entry name" value="TgpA-like_C"/>
</dbReference>
<dbReference type="STRING" id="1116472.MGMO_23c00040"/>
<dbReference type="EC" id="2.3.2.13" evidence="3"/>
<feature type="transmembrane region" description="Helical" evidence="1">
    <location>
        <begin position="129"/>
        <end position="149"/>
    </location>
</feature>